<dbReference type="Pfam" id="PF00027">
    <property type="entry name" value="cNMP_binding"/>
    <property type="match status" value="1"/>
</dbReference>
<protein>
    <submittedName>
        <fullName evidence="6">cAMP-binding domain of CRP or a regulatory subunit of cAMP-dependent protein kinases</fullName>
    </submittedName>
</protein>
<evidence type="ECO:0000313" key="7">
    <source>
        <dbReference type="Proteomes" id="UP000242560"/>
    </source>
</evidence>
<dbReference type="AlphaFoldDB" id="A0A1I3LMG2"/>
<dbReference type="GO" id="GO:0016301">
    <property type="term" value="F:kinase activity"/>
    <property type="evidence" value="ECO:0007669"/>
    <property type="project" value="UniProtKB-KW"/>
</dbReference>
<dbReference type="GO" id="GO:0003677">
    <property type="term" value="F:DNA binding"/>
    <property type="evidence" value="ECO:0007669"/>
    <property type="project" value="UniProtKB-KW"/>
</dbReference>
<accession>A0A1I3LMG2</accession>
<dbReference type="InterPro" id="IPR036388">
    <property type="entry name" value="WH-like_DNA-bd_sf"/>
</dbReference>
<feature type="domain" description="HTH crp-type" evidence="5">
    <location>
        <begin position="173"/>
        <end position="244"/>
    </location>
</feature>
<dbReference type="PROSITE" id="PS50042">
    <property type="entry name" value="CNMP_BINDING_3"/>
    <property type="match status" value="1"/>
</dbReference>
<dbReference type="InterPro" id="IPR018490">
    <property type="entry name" value="cNMP-bd_dom_sf"/>
</dbReference>
<evidence type="ECO:0000256" key="1">
    <source>
        <dbReference type="ARBA" id="ARBA00023015"/>
    </source>
</evidence>
<keyword evidence="3" id="KW-0804">Transcription</keyword>
<dbReference type="SUPFAM" id="SSF51206">
    <property type="entry name" value="cAMP-binding domain-like"/>
    <property type="match status" value="1"/>
</dbReference>
<dbReference type="PROSITE" id="PS51063">
    <property type="entry name" value="HTH_CRP_2"/>
    <property type="match status" value="1"/>
</dbReference>
<dbReference type="PANTHER" id="PTHR24567:SF74">
    <property type="entry name" value="HTH-TYPE TRANSCRIPTIONAL REGULATOR ARCR"/>
    <property type="match status" value="1"/>
</dbReference>
<dbReference type="Proteomes" id="UP000242560">
    <property type="component" value="Unassembled WGS sequence"/>
</dbReference>
<keyword evidence="7" id="KW-1185">Reference proteome</keyword>
<dbReference type="SMART" id="SM00100">
    <property type="entry name" value="cNMP"/>
    <property type="match status" value="1"/>
</dbReference>
<proteinExistence type="predicted"/>
<dbReference type="Gene3D" id="2.60.120.10">
    <property type="entry name" value="Jelly Rolls"/>
    <property type="match status" value="1"/>
</dbReference>
<keyword evidence="1" id="KW-0805">Transcription regulation</keyword>
<keyword evidence="6" id="KW-0808">Transferase</keyword>
<dbReference type="PANTHER" id="PTHR24567">
    <property type="entry name" value="CRP FAMILY TRANSCRIPTIONAL REGULATORY PROTEIN"/>
    <property type="match status" value="1"/>
</dbReference>
<evidence type="ECO:0000259" key="5">
    <source>
        <dbReference type="PROSITE" id="PS51063"/>
    </source>
</evidence>
<gene>
    <name evidence="6" type="ORF">SAMN05421638_1229</name>
</gene>
<dbReference type="Pfam" id="PF13545">
    <property type="entry name" value="HTH_Crp_2"/>
    <property type="match status" value="1"/>
</dbReference>
<dbReference type="InterPro" id="IPR012318">
    <property type="entry name" value="HTH_CRP"/>
</dbReference>
<keyword evidence="6" id="KW-0418">Kinase</keyword>
<organism evidence="6 7">
    <name type="scientific">Kaistella treverensis</name>
    <dbReference type="NCBI Taxonomy" id="631455"/>
    <lineage>
        <taxon>Bacteria</taxon>
        <taxon>Pseudomonadati</taxon>
        <taxon>Bacteroidota</taxon>
        <taxon>Flavobacteriia</taxon>
        <taxon>Flavobacteriales</taxon>
        <taxon>Weeksellaceae</taxon>
        <taxon>Chryseobacterium group</taxon>
        <taxon>Kaistella</taxon>
    </lineage>
</organism>
<name>A0A1I3LMG2_9FLAO</name>
<dbReference type="GO" id="GO:0003700">
    <property type="term" value="F:DNA-binding transcription factor activity"/>
    <property type="evidence" value="ECO:0007669"/>
    <property type="project" value="TreeGrafter"/>
</dbReference>
<evidence type="ECO:0000256" key="2">
    <source>
        <dbReference type="ARBA" id="ARBA00023125"/>
    </source>
</evidence>
<evidence type="ECO:0000256" key="3">
    <source>
        <dbReference type="ARBA" id="ARBA00023163"/>
    </source>
</evidence>
<reference evidence="7" key="1">
    <citation type="submission" date="2016-10" db="EMBL/GenBank/DDBJ databases">
        <authorList>
            <person name="Varghese N."/>
            <person name="Submissions S."/>
        </authorList>
    </citation>
    <scope>NUCLEOTIDE SEQUENCE [LARGE SCALE GENOMIC DNA]</scope>
    <source>
        <strain evidence="7">DSM 22251</strain>
    </source>
</reference>
<dbReference type="CDD" id="cd00038">
    <property type="entry name" value="CAP_ED"/>
    <property type="match status" value="1"/>
</dbReference>
<keyword evidence="2" id="KW-0238">DNA-binding</keyword>
<feature type="domain" description="Cyclic nucleotide-binding" evidence="4">
    <location>
        <begin position="39"/>
        <end position="142"/>
    </location>
</feature>
<evidence type="ECO:0000313" key="6">
    <source>
        <dbReference type="EMBL" id="SFI85911.1"/>
    </source>
</evidence>
<dbReference type="InterPro" id="IPR036390">
    <property type="entry name" value="WH_DNA-bd_sf"/>
</dbReference>
<dbReference type="PRINTS" id="PR00034">
    <property type="entry name" value="HTHCRP"/>
</dbReference>
<dbReference type="InterPro" id="IPR050397">
    <property type="entry name" value="Env_Response_Regulators"/>
</dbReference>
<evidence type="ECO:0000259" key="4">
    <source>
        <dbReference type="PROSITE" id="PS50042"/>
    </source>
</evidence>
<dbReference type="SMART" id="SM00419">
    <property type="entry name" value="HTH_CRP"/>
    <property type="match status" value="1"/>
</dbReference>
<sequence>MGLALKYPIFADKCHITMSLEKHTMIEERLRQVFNDQTFKESLSPEDFNAYLTQKKTLNFHKGGILFEDGEIPDGVYFLNKGTAKLSKQGVYGKDQILRFIKEGDMIGYRAILCGENFQAAAEAMTDIEATFLPSDLFLHLLEVMPALSFVMLQKIAFELGESSNTVTFLAQKTVRERLAEILLLLEQKLGTDPEGFIKISLTREEIANIIGTATESAIRLISEFKQDKLIEVEGRNIKILNHEKLVRLGHVTL</sequence>
<dbReference type="InterPro" id="IPR000595">
    <property type="entry name" value="cNMP-bd_dom"/>
</dbReference>
<dbReference type="EMBL" id="FORQ01000002">
    <property type="protein sequence ID" value="SFI85911.1"/>
    <property type="molecule type" value="Genomic_DNA"/>
</dbReference>
<dbReference type="Gene3D" id="1.10.10.10">
    <property type="entry name" value="Winged helix-like DNA-binding domain superfamily/Winged helix DNA-binding domain"/>
    <property type="match status" value="1"/>
</dbReference>
<dbReference type="SUPFAM" id="SSF46785">
    <property type="entry name" value="Winged helix' DNA-binding domain"/>
    <property type="match status" value="1"/>
</dbReference>
<dbReference type="GO" id="GO:0005829">
    <property type="term" value="C:cytosol"/>
    <property type="evidence" value="ECO:0007669"/>
    <property type="project" value="TreeGrafter"/>
</dbReference>
<dbReference type="InterPro" id="IPR014710">
    <property type="entry name" value="RmlC-like_jellyroll"/>
</dbReference>